<gene>
    <name evidence="3" type="ORF">M72_18671</name>
</gene>
<dbReference type="PANTHER" id="PTHR43002">
    <property type="entry name" value="GLYCOGEN DEBRANCHING ENZYME"/>
    <property type="match status" value="1"/>
</dbReference>
<dbReference type="SUPFAM" id="SSF51445">
    <property type="entry name" value="(Trans)glycosidases"/>
    <property type="match status" value="1"/>
</dbReference>
<name>A0A0M6X259_9FIRM</name>
<dbReference type="CDD" id="cd11341">
    <property type="entry name" value="AmyAc_Pullulanase_LD-like"/>
    <property type="match status" value="1"/>
</dbReference>
<dbReference type="Gene3D" id="2.60.40.1180">
    <property type="entry name" value="Golgi alpha-mannosidase II"/>
    <property type="match status" value="1"/>
</dbReference>
<proteinExistence type="inferred from homology"/>
<dbReference type="InterPro" id="IPR013780">
    <property type="entry name" value="Glyco_hydro_b"/>
</dbReference>
<dbReference type="STRING" id="301302.ERS852420_00783"/>
<dbReference type="Pfam" id="PF02922">
    <property type="entry name" value="CBM_48"/>
    <property type="match status" value="1"/>
</dbReference>
<dbReference type="NCBIfam" id="TIGR02104">
    <property type="entry name" value="pulA_typeI"/>
    <property type="match status" value="1"/>
</dbReference>
<dbReference type="CDD" id="cd02860">
    <property type="entry name" value="E_set_Pullulanase"/>
    <property type="match status" value="1"/>
</dbReference>
<evidence type="ECO:0000256" key="1">
    <source>
        <dbReference type="ARBA" id="ARBA00008061"/>
    </source>
</evidence>
<keyword evidence="3" id="KW-0378">Hydrolase</keyword>
<feature type="domain" description="Glycosyl hydrolase family 13 catalytic" evidence="2">
    <location>
        <begin position="133"/>
        <end position="542"/>
    </location>
</feature>
<keyword evidence="3" id="KW-0326">Glycosidase</keyword>
<comment type="similarity">
    <text evidence="1">Belongs to the glycosyl hydrolase 13 family.</text>
</comment>
<dbReference type="Gene3D" id="2.60.40.10">
    <property type="entry name" value="Immunoglobulins"/>
    <property type="match status" value="1"/>
</dbReference>
<dbReference type="InterPro" id="IPR011840">
    <property type="entry name" value="PulA_typeI"/>
</dbReference>
<dbReference type="GO" id="GO:0051060">
    <property type="term" value="F:pullulanase activity"/>
    <property type="evidence" value="ECO:0007669"/>
    <property type="project" value="UniProtKB-EC"/>
</dbReference>
<keyword evidence="4" id="KW-1185">Reference proteome</keyword>
<dbReference type="AlphaFoldDB" id="A0A0M6X259"/>
<accession>A0A0M6X259</accession>
<evidence type="ECO:0000313" key="3">
    <source>
        <dbReference type="EMBL" id="CRL43173.1"/>
    </source>
</evidence>
<reference evidence="4" key="1">
    <citation type="submission" date="2015-05" db="EMBL/GenBank/DDBJ databases">
        <authorList>
            <consortium name="Pathogen Informatics"/>
        </authorList>
    </citation>
    <scope>NUCLEOTIDE SEQUENCE [LARGE SCALE GENOMIC DNA]</scope>
    <source>
        <strain evidence="4">M72</strain>
    </source>
</reference>
<dbReference type="InterPro" id="IPR004193">
    <property type="entry name" value="Glyco_hydro_13_N"/>
</dbReference>
<dbReference type="InterPro" id="IPR006047">
    <property type="entry name" value="GH13_cat_dom"/>
</dbReference>
<dbReference type="EMBL" id="CVRR01000093">
    <property type="protein sequence ID" value="CRL43173.1"/>
    <property type="molecule type" value="Genomic_DNA"/>
</dbReference>
<evidence type="ECO:0000259" key="2">
    <source>
        <dbReference type="SMART" id="SM00642"/>
    </source>
</evidence>
<dbReference type="InterPro" id="IPR014756">
    <property type="entry name" value="Ig_E-set"/>
</dbReference>
<dbReference type="InterPro" id="IPR013783">
    <property type="entry name" value="Ig-like_fold"/>
</dbReference>
<evidence type="ECO:0000313" key="4">
    <source>
        <dbReference type="Proteomes" id="UP000049979"/>
    </source>
</evidence>
<dbReference type="Gene3D" id="3.20.20.80">
    <property type="entry name" value="Glycosidases"/>
    <property type="match status" value="1"/>
</dbReference>
<organism evidence="3 4">
    <name type="scientific">Roseburia faecis</name>
    <dbReference type="NCBI Taxonomy" id="301302"/>
    <lineage>
        <taxon>Bacteria</taxon>
        <taxon>Bacillati</taxon>
        <taxon>Bacillota</taxon>
        <taxon>Clostridia</taxon>
        <taxon>Lachnospirales</taxon>
        <taxon>Lachnospiraceae</taxon>
        <taxon>Roseburia</taxon>
    </lineage>
</organism>
<dbReference type="EC" id="3.2.1.41" evidence="3"/>
<protein>
    <submittedName>
        <fullName evidence="3">Pullulanase, type I</fullName>
        <ecNumber evidence="3">3.2.1.41</ecNumber>
    </submittedName>
</protein>
<dbReference type="InterPro" id="IPR017853">
    <property type="entry name" value="GH"/>
</dbReference>
<dbReference type="SMART" id="SM00642">
    <property type="entry name" value="Aamy"/>
    <property type="match status" value="1"/>
</dbReference>
<dbReference type="RefSeq" id="WP_082413947.1">
    <property type="nucleotide sequence ID" value="NZ_CP173697.1"/>
</dbReference>
<dbReference type="Pfam" id="PF00128">
    <property type="entry name" value="Alpha-amylase"/>
    <property type="match status" value="1"/>
</dbReference>
<dbReference type="Proteomes" id="UP000049979">
    <property type="component" value="Unassembled WGS sequence"/>
</dbReference>
<dbReference type="OrthoDB" id="9761875at2"/>
<dbReference type="GO" id="GO:0005975">
    <property type="term" value="P:carbohydrate metabolic process"/>
    <property type="evidence" value="ECO:0007669"/>
    <property type="project" value="InterPro"/>
</dbReference>
<sequence>MQQRIPYDGNDLGAVYTKKYTAFRLWAPTADAVTLCLYREGDGDCLSDTLPMKRDVQGTWTIRVDGDLRHVYYTYRLERSGKTVESQDPYSVAVGVNGQRSMVLDLKETDPENFKEDHGPVFSNRTDLVICEISVLDSTADGSSRVKYPGKYLGLAEKGTKNKEGEATGLDYLKSLGITHVQIMPMYDFASIDEAAPKKREYNWGYDPLNYNVPEGSFSTDPFHGEVRIREMKEMIAAFHREGIGVIMDVVYNHTYDLDSCLQKCEPDYYYRMNGTRYSNASACGNEIASEQPMMRKYIVESVCYWAREYHVDGFRFDLMGVLDIDTMNEISRRLKEINPYIILYGEGWTGGTSTMPEFRRAMKRNARMLDGIGMFSDDIRDMVRGHVFYNKDCGYVSGKEKMKVAVRYCATGGVWHPQVDYAAYTYAAGGTWTDTPEKVINYVSCHDNLTLWDKLQISRPDCDAGERLAMNRLAAAMVFTAQGVPFFLGGEEFARTKPAGKNGEISENSYNLPYETNVLRYDWSDGQKGLQQYYRGLIAFRKAHKGLRMTDAEEIRQNILFMEMTSEQTIAFTIRQPEETLLVAYNASGRKETLLLPDDRTWTLYIDDLHAGTRPIGSVHSNMELPATGCVVLGINELSC</sequence>
<dbReference type="SUPFAM" id="SSF81296">
    <property type="entry name" value="E set domains"/>
    <property type="match status" value="1"/>
</dbReference>